<evidence type="ECO:0000313" key="12">
    <source>
        <dbReference type="Proteomes" id="UP000471298"/>
    </source>
</evidence>
<dbReference type="Proteomes" id="UP000471298">
    <property type="component" value="Unassembled WGS sequence"/>
</dbReference>
<accession>A0A6N7EZ29</accession>
<evidence type="ECO:0000256" key="4">
    <source>
        <dbReference type="ARBA" id="ARBA00022842"/>
    </source>
</evidence>
<feature type="binding site" evidence="9">
    <location>
        <position position="113"/>
    </location>
    <ligand>
        <name>2-oxoglutarate</name>
        <dbReference type="ChEBI" id="CHEBI:16810"/>
    </ligand>
</feature>
<gene>
    <name evidence="11" type="ORF">GCU85_07760</name>
</gene>
<dbReference type="PANTHER" id="PTHR31573">
    <property type="entry name" value="ALPHA-KETOGLUTARATE-DEPENDENT DIOXYGENASE ALKB HOMOLOG 2"/>
    <property type="match status" value="1"/>
</dbReference>
<sequence>MINNQDDKLLPNCQQLPLNDATIDYYPQYIPTDSADELFDQLKQSVNWQQCRVRVYGKYHLTPRLSAWYGDKGYTYSGLYHAPDDWLPPLARLKDTLQQSLNTRFNSVLLNLYRDGNDSMGCHSDDESELGKAPIIASISLGVTRDFILQHKQKALKHRLPLTHGDLLVMRGKTQQFWKHSINKSKRINQPRINLTFRYIV</sequence>
<reference evidence="11 12" key="1">
    <citation type="submission" date="2019-10" db="EMBL/GenBank/DDBJ databases">
        <title>Cardiobacteriales fam. a chemoheterotrophic member of the order Cardiobacteriales, and proposal of Cardiobacteriales fam. nov.</title>
        <authorList>
            <person name="Wang C."/>
        </authorList>
    </citation>
    <scope>NUCLEOTIDE SEQUENCE [LARGE SCALE GENOMIC DNA]</scope>
    <source>
        <strain evidence="11 12">ML27</strain>
    </source>
</reference>
<keyword evidence="12" id="KW-1185">Reference proteome</keyword>
<dbReference type="GO" id="GO:0035516">
    <property type="term" value="F:broad specificity oxidative DNA demethylase activity"/>
    <property type="evidence" value="ECO:0007669"/>
    <property type="project" value="TreeGrafter"/>
</dbReference>
<dbReference type="SUPFAM" id="SSF51197">
    <property type="entry name" value="Clavaminate synthase-like"/>
    <property type="match status" value="1"/>
</dbReference>
<feature type="binding site" evidence="9">
    <location>
        <position position="198"/>
    </location>
    <ligand>
        <name>2-oxoglutarate</name>
        <dbReference type="ChEBI" id="CHEBI:16810"/>
    </ligand>
</feature>
<dbReference type="AlphaFoldDB" id="A0A6N7EZ29"/>
<feature type="binding site" evidence="9">
    <location>
        <position position="192"/>
    </location>
    <ligand>
        <name>2-oxoglutarate</name>
        <dbReference type="ChEBI" id="CHEBI:16810"/>
    </ligand>
</feature>
<dbReference type="PANTHER" id="PTHR31573:SF1">
    <property type="entry name" value="DNA OXIDATIVE DEMETHYLASE ALKBH2"/>
    <property type="match status" value="1"/>
</dbReference>
<dbReference type="GO" id="GO:0008198">
    <property type="term" value="F:ferrous iron binding"/>
    <property type="evidence" value="ECO:0007669"/>
    <property type="project" value="TreeGrafter"/>
</dbReference>
<feature type="binding site" evidence="9">
    <location>
        <position position="196"/>
    </location>
    <ligand>
        <name>2-oxoglutarate</name>
        <dbReference type="ChEBI" id="CHEBI:16810"/>
    </ligand>
</feature>
<feature type="binding site" evidence="9">
    <location>
        <begin position="74"/>
        <end position="76"/>
    </location>
    <ligand>
        <name>substrate</name>
    </ligand>
</feature>
<evidence type="ECO:0000256" key="2">
    <source>
        <dbReference type="ARBA" id="ARBA00022723"/>
    </source>
</evidence>
<dbReference type="Pfam" id="PF13532">
    <property type="entry name" value="2OG-FeII_Oxy_2"/>
    <property type="match status" value="1"/>
</dbReference>
<feature type="binding site" evidence="9">
    <location>
        <position position="126"/>
    </location>
    <ligand>
        <name>substrate</name>
    </ligand>
</feature>
<evidence type="ECO:0000256" key="8">
    <source>
        <dbReference type="ARBA" id="ARBA00023204"/>
    </source>
</evidence>
<dbReference type="EMBL" id="WHNW01000009">
    <property type="protein sequence ID" value="MPV86619.1"/>
    <property type="molecule type" value="Genomic_DNA"/>
</dbReference>
<dbReference type="PROSITE" id="PS51471">
    <property type="entry name" value="FE2OG_OXY"/>
    <property type="match status" value="1"/>
</dbReference>
<dbReference type="GO" id="GO:0051747">
    <property type="term" value="F:cytosine C-5 DNA demethylase activity"/>
    <property type="evidence" value="ECO:0007669"/>
    <property type="project" value="TreeGrafter"/>
</dbReference>
<feature type="binding site" evidence="9">
    <location>
        <position position="123"/>
    </location>
    <ligand>
        <name>2-oxoglutarate</name>
        <dbReference type="ChEBI" id="CHEBI:16810"/>
    </ligand>
</feature>
<dbReference type="InterPro" id="IPR037151">
    <property type="entry name" value="AlkB-like_sf"/>
</dbReference>
<dbReference type="FunFam" id="2.60.120.590:FF:000004">
    <property type="entry name" value="DNA oxidative demethylase ALKBH2"/>
    <property type="match status" value="1"/>
</dbReference>
<dbReference type="InterPro" id="IPR027450">
    <property type="entry name" value="AlkB-like"/>
</dbReference>
<dbReference type="RefSeq" id="WP_152810616.1">
    <property type="nucleotide sequence ID" value="NZ_WHNW01000009.1"/>
</dbReference>
<name>A0A6N7EZ29_9GAMM</name>
<comment type="cofactor">
    <cofactor evidence="1">
        <name>Fe(2+)</name>
        <dbReference type="ChEBI" id="CHEBI:29033"/>
    </cofactor>
</comment>
<keyword evidence="3" id="KW-0227">DNA damage</keyword>
<evidence type="ECO:0000259" key="10">
    <source>
        <dbReference type="PROSITE" id="PS51471"/>
    </source>
</evidence>
<feature type="domain" description="Fe2OG dioxygenase" evidence="10">
    <location>
        <begin position="104"/>
        <end position="201"/>
    </location>
</feature>
<keyword evidence="8" id="KW-0234">DNA repair</keyword>
<keyword evidence="6" id="KW-0560">Oxidoreductase</keyword>
<dbReference type="InterPro" id="IPR005123">
    <property type="entry name" value="Oxoglu/Fe-dep_dioxygenase_dom"/>
</dbReference>
<evidence type="ECO:0000256" key="1">
    <source>
        <dbReference type="ARBA" id="ARBA00001954"/>
    </source>
</evidence>
<evidence type="ECO:0000256" key="5">
    <source>
        <dbReference type="ARBA" id="ARBA00022964"/>
    </source>
</evidence>
<keyword evidence="2" id="KW-0479">Metal-binding</keyword>
<evidence type="ECO:0000256" key="7">
    <source>
        <dbReference type="ARBA" id="ARBA00023004"/>
    </source>
</evidence>
<evidence type="ECO:0000256" key="3">
    <source>
        <dbReference type="ARBA" id="ARBA00022763"/>
    </source>
</evidence>
<comment type="caution">
    <text evidence="11">The sequence shown here is derived from an EMBL/GenBank/DDBJ whole genome shotgun (WGS) entry which is preliminary data.</text>
</comment>
<keyword evidence="7" id="KW-0408">Iron</keyword>
<evidence type="ECO:0000256" key="6">
    <source>
        <dbReference type="ARBA" id="ARBA00023002"/>
    </source>
</evidence>
<evidence type="ECO:0000313" key="11">
    <source>
        <dbReference type="EMBL" id="MPV86619.1"/>
    </source>
</evidence>
<proteinExistence type="predicted"/>
<dbReference type="InterPro" id="IPR032852">
    <property type="entry name" value="ALKBH2"/>
</dbReference>
<feature type="binding site" evidence="9">
    <location>
        <position position="180"/>
    </location>
    <ligand>
        <name>2-oxoglutarate</name>
        <dbReference type="ChEBI" id="CHEBI:16810"/>
    </ligand>
</feature>
<feature type="binding site" evidence="9">
    <location>
        <position position="111"/>
    </location>
    <ligand>
        <name>2-oxoglutarate</name>
        <dbReference type="ChEBI" id="CHEBI:16810"/>
    </ligand>
</feature>
<dbReference type="Gene3D" id="2.60.120.590">
    <property type="entry name" value="Alpha-ketoglutarate-dependent dioxygenase AlkB-like"/>
    <property type="match status" value="1"/>
</dbReference>
<evidence type="ECO:0000256" key="9">
    <source>
        <dbReference type="PIRSR" id="PIRSR632852-1"/>
    </source>
</evidence>
<protein>
    <submittedName>
        <fullName evidence="11">Alpha-ketoglutarate-dependent dioxygenase AlkB</fullName>
    </submittedName>
</protein>
<dbReference type="InParanoid" id="A0A6N7EZ29"/>
<keyword evidence="4" id="KW-0460">Magnesium</keyword>
<dbReference type="GO" id="GO:0006307">
    <property type="term" value="P:DNA alkylation repair"/>
    <property type="evidence" value="ECO:0007669"/>
    <property type="project" value="TreeGrafter"/>
</dbReference>
<organism evidence="11 12">
    <name type="scientific">Ostreibacterium oceani</name>
    <dbReference type="NCBI Taxonomy" id="2654998"/>
    <lineage>
        <taxon>Bacteria</taxon>
        <taxon>Pseudomonadati</taxon>
        <taxon>Pseudomonadota</taxon>
        <taxon>Gammaproteobacteria</taxon>
        <taxon>Cardiobacteriales</taxon>
        <taxon>Ostreibacteriaceae</taxon>
        <taxon>Ostreibacterium</taxon>
    </lineage>
</organism>
<keyword evidence="5 11" id="KW-0223">Dioxygenase</keyword>